<dbReference type="Pfam" id="PF01381">
    <property type="entry name" value="HTH_3"/>
    <property type="match status" value="1"/>
</dbReference>
<dbReference type="EMBL" id="PREU01000001">
    <property type="protein sequence ID" value="PPA77959.1"/>
    <property type="molecule type" value="Genomic_DNA"/>
</dbReference>
<name>A0A2S5GY80_9BURK</name>
<evidence type="ECO:0000259" key="1">
    <source>
        <dbReference type="PROSITE" id="PS50943"/>
    </source>
</evidence>
<reference evidence="2 3" key="1">
    <citation type="submission" date="2018-02" db="EMBL/GenBank/DDBJ databases">
        <title>Draft Genome of Achromobacter spanius stain 6.</title>
        <authorList>
            <person name="Gunasekera T.S."/>
            <person name="Radwan O."/>
            <person name="Ruiz O.N."/>
        </authorList>
    </citation>
    <scope>NUCLEOTIDE SEQUENCE [LARGE SCALE GENOMIC DNA]</scope>
    <source>
        <strain evidence="2 3">6</strain>
    </source>
</reference>
<dbReference type="AlphaFoldDB" id="A0A2S5GY80"/>
<gene>
    <name evidence="2" type="ORF">C4E15_01335</name>
</gene>
<dbReference type="Proteomes" id="UP000239990">
    <property type="component" value="Unassembled WGS sequence"/>
</dbReference>
<accession>A0A2S5GY80</accession>
<evidence type="ECO:0000313" key="2">
    <source>
        <dbReference type="EMBL" id="PPA77959.1"/>
    </source>
</evidence>
<proteinExistence type="predicted"/>
<dbReference type="InterPro" id="IPR001387">
    <property type="entry name" value="Cro/C1-type_HTH"/>
</dbReference>
<evidence type="ECO:0000313" key="3">
    <source>
        <dbReference type="Proteomes" id="UP000239990"/>
    </source>
</evidence>
<protein>
    <submittedName>
        <fullName evidence="2">Transcriptional regulator</fullName>
    </submittedName>
</protein>
<dbReference type="CDD" id="cd00093">
    <property type="entry name" value="HTH_XRE"/>
    <property type="match status" value="1"/>
</dbReference>
<feature type="domain" description="HTH cro/C1-type" evidence="1">
    <location>
        <begin position="14"/>
        <end position="69"/>
    </location>
</feature>
<organism evidence="2 3">
    <name type="scientific">Achromobacter spanius</name>
    <dbReference type="NCBI Taxonomy" id="217203"/>
    <lineage>
        <taxon>Bacteria</taxon>
        <taxon>Pseudomonadati</taxon>
        <taxon>Pseudomonadota</taxon>
        <taxon>Betaproteobacteria</taxon>
        <taxon>Burkholderiales</taxon>
        <taxon>Alcaligenaceae</taxon>
        <taxon>Achromobacter</taxon>
    </lineage>
</organism>
<dbReference type="RefSeq" id="WP_104141908.1">
    <property type="nucleotide sequence ID" value="NZ_PREU01000001.1"/>
</dbReference>
<dbReference type="Gene3D" id="1.10.260.40">
    <property type="entry name" value="lambda repressor-like DNA-binding domains"/>
    <property type="match status" value="1"/>
</dbReference>
<sequence length="134" mass="14745">MSQVDRLDTFSHRLRNARMLQGWTQKDLAVASNLSQSAIGNYESGQRQQPSSDALIKLTRALRVSPMWLSTGEGPMLSSGYAEPTVASTNPGDLPAPPAWPFESVSYATYSRLSSQEKRQIELVLAAYIKARGE</sequence>
<dbReference type="PROSITE" id="PS50943">
    <property type="entry name" value="HTH_CROC1"/>
    <property type="match status" value="1"/>
</dbReference>
<comment type="caution">
    <text evidence="2">The sequence shown here is derived from an EMBL/GenBank/DDBJ whole genome shotgun (WGS) entry which is preliminary data.</text>
</comment>
<dbReference type="InterPro" id="IPR010982">
    <property type="entry name" value="Lambda_DNA-bd_dom_sf"/>
</dbReference>
<dbReference type="SUPFAM" id="SSF47413">
    <property type="entry name" value="lambda repressor-like DNA-binding domains"/>
    <property type="match status" value="1"/>
</dbReference>
<dbReference type="SMART" id="SM00530">
    <property type="entry name" value="HTH_XRE"/>
    <property type="match status" value="1"/>
</dbReference>
<dbReference type="GO" id="GO:0003677">
    <property type="term" value="F:DNA binding"/>
    <property type="evidence" value="ECO:0007669"/>
    <property type="project" value="InterPro"/>
</dbReference>
<dbReference type="OrthoDB" id="9812239at2"/>